<dbReference type="EMBL" id="LBTF01000015">
    <property type="protein sequence ID" value="KKQ35412.1"/>
    <property type="molecule type" value="Genomic_DNA"/>
</dbReference>
<evidence type="ECO:0008006" key="6">
    <source>
        <dbReference type="Google" id="ProtNLM"/>
    </source>
</evidence>
<accession>A0A0G0GZF6</accession>
<dbReference type="AlphaFoldDB" id="A0A0G0GZF6"/>
<keyword evidence="3" id="KW-0732">Signal</keyword>
<feature type="compositionally biased region" description="Basic and acidic residues" evidence="2">
    <location>
        <begin position="114"/>
        <end position="131"/>
    </location>
</feature>
<proteinExistence type="inferred from homology"/>
<evidence type="ECO:0000256" key="2">
    <source>
        <dbReference type="SAM" id="MobiDB-lite"/>
    </source>
</evidence>
<evidence type="ECO:0000313" key="5">
    <source>
        <dbReference type="Proteomes" id="UP000033876"/>
    </source>
</evidence>
<organism evidence="4 5">
    <name type="scientific">Candidatus Nomurabacteria bacterium GW2011_GWB1_37_5</name>
    <dbReference type="NCBI Taxonomy" id="1618742"/>
    <lineage>
        <taxon>Bacteria</taxon>
        <taxon>Candidatus Nomuraibacteriota</taxon>
    </lineage>
</organism>
<reference evidence="4 5" key="1">
    <citation type="journal article" date="2015" name="Nature">
        <title>rRNA introns, odd ribosomes, and small enigmatic genomes across a large radiation of phyla.</title>
        <authorList>
            <person name="Brown C.T."/>
            <person name="Hug L.A."/>
            <person name="Thomas B.C."/>
            <person name="Sharon I."/>
            <person name="Castelle C.J."/>
            <person name="Singh A."/>
            <person name="Wilkins M.J."/>
            <person name="Williams K.H."/>
            <person name="Banfield J.F."/>
        </authorList>
    </citation>
    <scope>NUCLEOTIDE SEQUENCE [LARGE SCALE GENOMIC DNA]</scope>
</reference>
<sequence length="242" mass="26191">MIKKFVIGVMVLSLMMVVGISRANAQSDNASDKAQNAACMQAATEKQNTSFKSAQDAFLAVIKSAKENGESTWWPWSRAKVEARKVRKEVKLQAKETFKADKEACKNNFTEQGNRGDKGEQGEQGEQGERGDGKISFILSAQNDSSVSGIATFEEEDGNVDVKLQLTGFPENISEPAHIHLGACPNPDAVKYPLTSVVNGKSETTLTGMTFAQLKTELPLAVNVHKSQDEAGVYVACGDVKF</sequence>
<dbReference type="SUPFAM" id="SSF49329">
    <property type="entry name" value="Cu,Zn superoxide dismutase-like"/>
    <property type="match status" value="1"/>
</dbReference>
<comment type="similarity">
    <text evidence="1">Belongs to the Cu-Zn superoxide dismutase family.</text>
</comment>
<protein>
    <recommendedName>
        <fullName evidence="6">CHRD domain-containing protein</fullName>
    </recommendedName>
</protein>
<dbReference type="GO" id="GO:0046872">
    <property type="term" value="F:metal ion binding"/>
    <property type="evidence" value="ECO:0007669"/>
    <property type="project" value="InterPro"/>
</dbReference>
<gene>
    <name evidence="4" type="ORF">US50_C0015G0004</name>
</gene>
<comment type="caution">
    <text evidence="4">The sequence shown here is derived from an EMBL/GenBank/DDBJ whole genome shotgun (WGS) entry which is preliminary data.</text>
</comment>
<feature type="chain" id="PRO_5002532297" description="CHRD domain-containing protein" evidence="3">
    <location>
        <begin position="26"/>
        <end position="242"/>
    </location>
</feature>
<evidence type="ECO:0000256" key="1">
    <source>
        <dbReference type="ARBA" id="ARBA00010457"/>
    </source>
</evidence>
<feature type="region of interest" description="Disordered" evidence="2">
    <location>
        <begin position="103"/>
        <end position="131"/>
    </location>
</feature>
<dbReference type="Proteomes" id="UP000033876">
    <property type="component" value="Unassembled WGS sequence"/>
</dbReference>
<name>A0A0G0GZF6_9BACT</name>
<feature type="signal peptide" evidence="3">
    <location>
        <begin position="1"/>
        <end position="25"/>
    </location>
</feature>
<dbReference type="InterPro" id="IPR036423">
    <property type="entry name" value="SOD-like_Cu/Zn_dom_sf"/>
</dbReference>
<dbReference type="GO" id="GO:0006801">
    <property type="term" value="P:superoxide metabolic process"/>
    <property type="evidence" value="ECO:0007669"/>
    <property type="project" value="InterPro"/>
</dbReference>
<evidence type="ECO:0000313" key="4">
    <source>
        <dbReference type="EMBL" id="KKQ35412.1"/>
    </source>
</evidence>
<evidence type="ECO:0000256" key="3">
    <source>
        <dbReference type="SAM" id="SignalP"/>
    </source>
</evidence>